<protein>
    <submittedName>
        <fullName evidence="2">Porin 41 (Por41)</fullName>
    </submittedName>
</protein>
<accession>A0A484H6U8</accession>
<gene>
    <name evidence="2" type="ORF">RIEGSTA812A_PEG_634</name>
</gene>
<sequence>MKKFLYGATALVGLVIGNVHAAAEPLKLSLSINMQEWFGIVKHERDAGQDFNTFGVNTDNEIHFKAKTVLENGIEAETFLRLNVYDNNRISSNSGSVGLDEEWVSLGGTFGKVYAGAKDSINKSLHNEPVDYGIGYDDVSIWVLRPTSGPWGSTPLVNGQARTSLEQLANAQPMVGYISPKLAGLQLGLTYVPNVGILGTNSNSGLHTTNHWDMTLAYTREFQGVSLGFDSGFAHQDVSESSAIRNDLSAWNVGCKLGYAGFTLGASFIESQRPGHHADDSYTWNAGLGYANGPWGVSYTYYQERRRGMPTMDSQNEMFRAHLVSGKYILGPGITLKSSFFHGRFNVRNRDVDNLNTWGYGLVSGLDVNF</sequence>
<feature type="domain" description="Porin" evidence="1">
    <location>
        <begin position="9"/>
        <end position="337"/>
    </location>
</feature>
<dbReference type="Pfam" id="PF13609">
    <property type="entry name" value="Porin_4"/>
    <property type="match status" value="1"/>
</dbReference>
<reference evidence="2" key="1">
    <citation type="submission" date="2018-10" db="EMBL/GenBank/DDBJ databases">
        <authorList>
            <person name="Gruber-Vodicka H."/>
            <person name="Jaeckle O."/>
        </authorList>
    </citation>
    <scope>NUCLEOTIDE SEQUENCE</scope>
</reference>
<dbReference type="InterPro" id="IPR033900">
    <property type="entry name" value="Gram_neg_porin_domain"/>
</dbReference>
<organism evidence="2">
    <name type="scientific">invertebrate metagenome</name>
    <dbReference type="NCBI Taxonomy" id="1711999"/>
    <lineage>
        <taxon>unclassified sequences</taxon>
        <taxon>metagenomes</taxon>
        <taxon>organismal metagenomes</taxon>
    </lineage>
</organism>
<dbReference type="SUPFAM" id="SSF56935">
    <property type="entry name" value="Porins"/>
    <property type="match status" value="1"/>
</dbReference>
<proteinExistence type="predicted"/>
<dbReference type="InterPro" id="IPR023614">
    <property type="entry name" value="Porin_dom_sf"/>
</dbReference>
<dbReference type="Gene3D" id="2.40.160.10">
    <property type="entry name" value="Porin"/>
    <property type="match status" value="1"/>
</dbReference>
<evidence type="ECO:0000259" key="1">
    <source>
        <dbReference type="Pfam" id="PF13609"/>
    </source>
</evidence>
<dbReference type="GO" id="GO:0015288">
    <property type="term" value="F:porin activity"/>
    <property type="evidence" value="ECO:0007669"/>
    <property type="project" value="InterPro"/>
</dbReference>
<dbReference type="AlphaFoldDB" id="A0A484H6U8"/>
<name>A0A484H6U8_9ZZZZ</name>
<dbReference type="EMBL" id="LR026963">
    <property type="protein sequence ID" value="VBB69161.1"/>
    <property type="molecule type" value="Genomic_DNA"/>
</dbReference>
<dbReference type="GO" id="GO:0016020">
    <property type="term" value="C:membrane"/>
    <property type="evidence" value="ECO:0007669"/>
    <property type="project" value="InterPro"/>
</dbReference>
<evidence type="ECO:0000313" key="2">
    <source>
        <dbReference type="EMBL" id="VBB69161.1"/>
    </source>
</evidence>